<protein>
    <submittedName>
        <fullName evidence="3">Putative (R)-specific enoyl-CoA hydratase</fullName>
    </submittedName>
</protein>
<dbReference type="GO" id="GO:0004300">
    <property type="term" value="F:enoyl-CoA hydratase activity"/>
    <property type="evidence" value="ECO:0007669"/>
    <property type="project" value="TreeGrafter"/>
</dbReference>
<dbReference type="AlphaFoldDB" id="A0A0C6P1K2"/>
<dbReference type="CDD" id="cd03448">
    <property type="entry name" value="HDE_HSD"/>
    <property type="match status" value="1"/>
</dbReference>
<dbReference type="GO" id="GO:0006635">
    <property type="term" value="P:fatty acid beta-oxidation"/>
    <property type="evidence" value="ECO:0007669"/>
    <property type="project" value="TreeGrafter"/>
</dbReference>
<dbReference type="Gene3D" id="3.10.129.10">
    <property type="entry name" value="Hotdog Thioesterase"/>
    <property type="match status" value="2"/>
</dbReference>
<dbReference type="InterPro" id="IPR054357">
    <property type="entry name" value="MFE-2_N"/>
</dbReference>
<dbReference type="SUPFAM" id="SSF54637">
    <property type="entry name" value="Thioesterase/thiol ester dehydrase-isomerase"/>
    <property type="match status" value="2"/>
</dbReference>
<dbReference type="RefSeq" id="WP_003812286.1">
    <property type="nucleotide sequence ID" value="NC_019382.1"/>
</dbReference>
<dbReference type="Pfam" id="PF01575">
    <property type="entry name" value="MaoC_dehydratas"/>
    <property type="match status" value="1"/>
</dbReference>
<feature type="domain" description="Peroxisomal multifunctional enzyme type 2-like N-terminal" evidence="2">
    <location>
        <begin position="17"/>
        <end position="144"/>
    </location>
</feature>
<dbReference type="InterPro" id="IPR029069">
    <property type="entry name" value="HotDog_dom_sf"/>
</dbReference>
<dbReference type="Proteomes" id="UP000007564">
    <property type="component" value="Chromosome"/>
</dbReference>
<dbReference type="PANTHER" id="PTHR13078:SF56">
    <property type="entry name" value="PEROXISOMAL MULTIFUNCTIONAL ENZYME TYPE 2"/>
    <property type="match status" value="1"/>
</dbReference>
<evidence type="ECO:0000313" key="3">
    <source>
        <dbReference type="EMBL" id="CCJ52114.1"/>
    </source>
</evidence>
<accession>A0A0C6P1K2</accession>
<proteinExistence type="predicted"/>
<dbReference type="HOGENOM" id="CLU_040078_1_0_4"/>
<organism evidence="3 4">
    <name type="scientific">Bordetella bronchiseptica 253</name>
    <dbReference type="NCBI Taxonomy" id="568707"/>
    <lineage>
        <taxon>Bacteria</taxon>
        <taxon>Pseudomonadati</taxon>
        <taxon>Pseudomonadota</taxon>
        <taxon>Betaproteobacteria</taxon>
        <taxon>Burkholderiales</taxon>
        <taxon>Alcaligenaceae</taxon>
        <taxon>Bordetella</taxon>
    </lineage>
</organism>
<evidence type="ECO:0000259" key="1">
    <source>
        <dbReference type="Pfam" id="PF01575"/>
    </source>
</evidence>
<name>A0A0C6P1K2_BORBO</name>
<dbReference type="EMBL" id="HE965806">
    <property type="protein sequence ID" value="CCJ52114.1"/>
    <property type="molecule type" value="Genomic_DNA"/>
</dbReference>
<dbReference type="PANTHER" id="PTHR13078">
    <property type="entry name" value="PEROXISOMAL MULTIFUNCTIONAL ENZYME TYPE 2-RELATED"/>
    <property type="match status" value="1"/>
</dbReference>
<evidence type="ECO:0000259" key="2">
    <source>
        <dbReference type="Pfam" id="PF22622"/>
    </source>
</evidence>
<feature type="domain" description="MaoC-like" evidence="1">
    <location>
        <begin position="161"/>
        <end position="272"/>
    </location>
</feature>
<dbReference type="OrthoDB" id="5522043at2"/>
<sequence length="288" mass="31377">MNVQALLAHEFPVQTQSYGARDCSLYALSAGYGQDPMDERQLQYVYGDAPKTAGGMALVLANPGFWQRQPWTGIDWARCVLGEQRIATHRPLPAAGRIASQLRVTRITDKGRQFGAMLHAERTLHDADNGTHYATLSMVTICRGDGGFGGPPDDSTRLPAVPARAPDIQTEQPTLPQQALLFDLHGIVNPVHSWPAAARQAGYPRPFLHGVCLMGLVQHAIARELAAYDTDGIATLSARFRGVFYPGETLLLSLWRDGDQVRYEAHAKERSTLAVEGSARLQPAGAVQ</sequence>
<reference evidence="3 4" key="1">
    <citation type="journal article" date="2012" name="BMC Genomics">
        <title>Comparative genomics of the classical Bordetella subspecies: the evolution and exchange of virulence-associated diversity amongst closely related pathogens.</title>
        <authorList>
            <person name="Park J."/>
            <person name="Zhang Y."/>
            <person name="Buboltz A.M."/>
            <person name="Zhang X."/>
            <person name="Schuster S.C."/>
            <person name="Ahuja U."/>
            <person name="Liu M."/>
            <person name="Miller J.F."/>
            <person name="Sebaihia M."/>
            <person name="Bentley S.D."/>
            <person name="Parkhill J."/>
            <person name="Harvill E.T."/>
        </authorList>
    </citation>
    <scope>NUCLEOTIDE SEQUENCE [LARGE SCALE GENOMIC DNA]</scope>
    <source>
        <strain evidence="3 4">253</strain>
    </source>
</reference>
<dbReference type="GO" id="GO:0003857">
    <property type="term" value="F:(3S)-3-hydroxyacyl-CoA dehydrogenase (NAD+) activity"/>
    <property type="evidence" value="ECO:0007669"/>
    <property type="project" value="TreeGrafter"/>
</dbReference>
<dbReference type="Pfam" id="PF22622">
    <property type="entry name" value="MFE-2_hydrat-2_N"/>
    <property type="match status" value="1"/>
</dbReference>
<dbReference type="GO" id="GO:0044594">
    <property type="term" value="F:17-beta-hydroxysteroid dehydrogenase (NAD+) activity"/>
    <property type="evidence" value="ECO:0007669"/>
    <property type="project" value="TreeGrafter"/>
</dbReference>
<evidence type="ECO:0000313" key="4">
    <source>
        <dbReference type="Proteomes" id="UP000007564"/>
    </source>
</evidence>
<dbReference type="KEGG" id="bbh:BN112_0196"/>
<gene>
    <name evidence="3" type="ORF">BN112_0196</name>
</gene>
<dbReference type="InterPro" id="IPR002539">
    <property type="entry name" value="MaoC-like_dom"/>
</dbReference>